<keyword evidence="1" id="KW-0902">Two-component regulatory system</keyword>
<gene>
    <name evidence="3" type="ORF">H261_16473</name>
</gene>
<evidence type="ECO:0000259" key="2">
    <source>
        <dbReference type="Pfam" id="PF01627"/>
    </source>
</evidence>
<feature type="domain" description="HPt" evidence="2">
    <location>
        <begin position="11"/>
        <end position="100"/>
    </location>
</feature>
<dbReference type="PATRIC" id="fig|1244869.3.peg.3305"/>
<dbReference type="SUPFAM" id="SSF47226">
    <property type="entry name" value="Histidine-containing phosphotransfer domain, HPT domain"/>
    <property type="match status" value="1"/>
</dbReference>
<dbReference type="EMBL" id="AONQ01000051">
    <property type="protein sequence ID" value="EME68827.1"/>
    <property type="molecule type" value="Genomic_DNA"/>
</dbReference>
<dbReference type="Pfam" id="PF01627">
    <property type="entry name" value="Hpt"/>
    <property type="match status" value="1"/>
</dbReference>
<name>M2ZNF0_9PROT</name>
<dbReference type="Gene3D" id="1.20.120.160">
    <property type="entry name" value="HPT domain"/>
    <property type="match status" value="1"/>
</dbReference>
<keyword evidence="4" id="KW-1185">Reference proteome</keyword>
<sequence>MSDSFEDFMVELRQEFLGKLPAHSRTITDAWRDAMADRERKEALSRLATNARHLAGAGRTFGCPEISEAAETLEFCLIKVRRGANIRLEEMTPFIAELIAAINWAHLEKY</sequence>
<dbReference type="STRING" id="1244869.H261_16473"/>
<dbReference type="OrthoDB" id="8116512at2"/>
<proteinExistence type="predicted"/>
<dbReference type="InterPro" id="IPR008207">
    <property type="entry name" value="Sig_transdc_His_kin_Hpt_dom"/>
</dbReference>
<organism evidence="3 4">
    <name type="scientific">Paramagnetospirillum caucaseum</name>
    <dbReference type="NCBI Taxonomy" id="1244869"/>
    <lineage>
        <taxon>Bacteria</taxon>
        <taxon>Pseudomonadati</taxon>
        <taxon>Pseudomonadota</taxon>
        <taxon>Alphaproteobacteria</taxon>
        <taxon>Rhodospirillales</taxon>
        <taxon>Magnetospirillaceae</taxon>
        <taxon>Paramagnetospirillum</taxon>
    </lineage>
</organism>
<protein>
    <recommendedName>
        <fullName evidence="2">HPt domain-containing protein</fullName>
    </recommendedName>
</protein>
<dbReference type="Proteomes" id="UP000011744">
    <property type="component" value="Unassembled WGS sequence"/>
</dbReference>
<dbReference type="AlphaFoldDB" id="M2ZNF0"/>
<dbReference type="InterPro" id="IPR036641">
    <property type="entry name" value="HPT_dom_sf"/>
</dbReference>
<evidence type="ECO:0000256" key="1">
    <source>
        <dbReference type="ARBA" id="ARBA00023012"/>
    </source>
</evidence>
<reference evidence="3 4" key="1">
    <citation type="journal article" date="2014" name="Genome Announc.">
        <title>Draft Genome Sequence of Magnetospirillum sp. Strain SO-1, a Freshwater Magnetotactic Bacterium Isolated from the Ol'khovka River, Russia.</title>
        <authorList>
            <person name="Grouzdev D.S."/>
            <person name="Dziuba M.V."/>
            <person name="Sukhacheva M.S."/>
            <person name="Mardanov A.V."/>
            <person name="Beletskiy A.V."/>
            <person name="Kuznetsov B.B."/>
            <person name="Skryabin K.G."/>
        </authorList>
    </citation>
    <scope>NUCLEOTIDE SEQUENCE [LARGE SCALE GENOMIC DNA]</scope>
    <source>
        <strain evidence="3 4">SO-1</strain>
    </source>
</reference>
<accession>M2ZNF0</accession>
<dbReference type="GO" id="GO:0000160">
    <property type="term" value="P:phosphorelay signal transduction system"/>
    <property type="evidence" value="ECO:0007669"/>
    <property type="project" value="UniProtKB-KW"/>
</dbReference>
<dbReference type="GO" id="GO:0004672">
    <property type="term" value="F:protein kinase activity"/>
    <property type="evidence" value="ECO:0007669"/>
    <property type="project" value="UniProtKB-ARBA"/>
</dbReference>
<comment type="caution">
    <text evidence="3">The sequence shown here is derived from an EMBL/GenBank/DDBJ whole genome shotgun (WGS) entry which is preliminary data.</text>
</comment>
<evidence type="ECO:0000313" key="4">
    <source>
        <dbReference type="Proteomes" id="UP000011744"/>
    </source>
</evidence>
<evidence type="ECO:0000313" key="3">
    <source>
        <dbReference type="EMBL" id="EME68827.1"/>
    </source>
</evidence>
<dbReference type="RefSeq" id="WP_008619619.1">
    <property type="nucleotide sequence ID" value="NZ_AONQ01000051.1"/>
</dbReference>